<keyword evidence="2" id="KW-1185">Reference proteome</keyword>
<accession>A0A4R5K9L0</accession>
<evidence type="ECO:0000313" key="1">
    <source>
        <dbReference type="EMBL" id="TDF91689.1"/>
    </source>
</evidence>
<gene>
    <name evidence="1" type="ORF">E1809_20285</name>
</gene>
<dbReference type="Proteomes" id="UP000295511">
    <property type="component" value="Unassembled WGS sequence"/>
</dbReference>
<sequence>MVERLALTDFVANAAIAAVHVDNTSRADRVYLTAFDERGCQLSSDTLYTDEAGHHLDVAPEFDHDFTGMSVASGSELDAAVEREYGWVINMQALRAYDALADHRATQRAVVLAHLADMMRRGDANGFLFDPGDSGSAGAA</sequence>
<evidence type="ECO:0000313" key="2">
    <source>
        <dbReference type="Proteomes" id="UP000295511"/>
    </source>
</evidence>
<dbReference type="AlphaFoldDB" id="A0A4R5K9L0"/>
<dbReference type="EMBL" id="SMRU01000028">
    <property type="protein sequence ID" value="TDF91689.1"/>
    <property type="molecule type" value="Genomic_DNA"/>
</dbReference>
<organism evidence="1 2">
    <name type="scientific">Arthrobacter terricola</name>
    <dbReference type="NCBI Taxonomy" id="2547396"/>
    <lineage>
        <taxon>Bacteria</taxon>
        <taxon>Bacillati</taxon>
        <taxon>Actinomycetota</taxon>
        <taxon>Actinomycetes</taxon>
        <taxon>Micrococcales</taxon>
        <taxon>Micrococcaceae</taxon>
        <taxon>Arthrobacter</taxon>
    </lineage>
</organism>
<reference evidence="1 2" key="1">
    <citation type="submission" date="2019-03" db="EMBL/GenBank/DDBJ databases">
        <title>Whole genome sequence of Arthrobacter sp JH1-1.</title>
        <authorList>
            <person name="Trinh H.N."/>
        </authorList>
    </citation>
    <scope>NUCLEOTIDE SEQUENCE [LARGE SCALE GENOMIC DNA]</scope>
    <source>
        <strain evidence="1 2">JH1-1</strain>
    </source>
</reference>
<comment type="caution">
    <text evidence="1">The sequence shown here is derived from an EMBL/GenBank/DDBJ whole genome shotgun (WGS) entry which is preliminary data.</text>
</comment>
<protein>
    <submittedName>
        <fullName evidence="1">Uncharacterized protein</fullName>
    </submittedName>
</protein>
<name>A0A4R5K9L0_9MICC</name>
<proteinExistence type="predicted"/>
<dbReference type="OrthoDB" id="5186475at2"/>